<dbReference type="Proteomes" id="UP000825381">
    <property type="component" value="Chromosome"/>
</dbReference>
<evidence type="ECO:0000313" key="3">
    <source>
        <dbReference type="Proteomes" id="UP000825381"/>
    </source>
</evidence>
<keyword evidence="1" id="KW-0812">Transmembrane</keyword>
<protein>
    <submittedName>
        <fullName evidence="2">Uncharacterized protein</fullName>
    </submittedName>
</protein>
<keyword evidence="3" id="KW-1185">Reference proteome</keyword>
<dbReference type="RefSeq" id="WP_220640288.1">
    <property type="nucleotide sequence ID" value="NZ_CP080429.1"/>
</dbReference>
<accession>A0ABX8V744</accession>
<gene>
    <name evidence="2" type="ORF">K1I41_10420</name>
</gene>
<dbReference type="EMBL" id="CP080429">
    <property type="protein sequence ID" value="QYJ67943.1"/>
    <property type="molecule type" value="Genomic_DNA"/>
</dbReference>
<keyword evidence="1" id="KW-0472">Membrane</keyword>
<evidence type="ECO:0000313" key="2">
    <source>
        <dbReference type="EMBL" id="QYJ67943.1"/>
    </source>
</evidence>
<feature type="transmembrane region" description="Helical" evidence="1">
    <location>
        <begin position="29"/>
        <end position="51"/>
    </location>
</feature>
<evidence type="ECO:0000256" key="1">
    <source>
        <dbReference type="SAM" id="Phobius"/>
    </source>
</evidence>
<name>A0ABX8V744_9FLAO</name>
<keyword evidence="1" id="KW-1133">Transmembrane helix</keyword>
<reference evidence="2 3" key="1">
    <citation type="submission" date="2021-07" db="EMBL/GenBank/DDBJ databases">
        <title>Flavobacterium WSW3-B6 sp.nov, isolated from seaweed.</title>
        <authorList>
            <person name="Muhammad N."/>
            <person name="Ho H."/>
            <person name="Lee Y.-J."/>
            <person name="Nguyen T."/>
            <person name="Ho J."/>
            <person name="Kim S.-G."/>
        </authorList>
    </citation>
    <scope>NUCLEOTIDE SEQUENCE [LARGE SCALE GENOMIC DNA]</scope>
    <source>
        <strain evidence="2 3">WSW3-B6</strain>
    </source>
</reference>
<sequence length="59" mass="6815">MKRTVYLLGFITFFTLSTSVLFKIMHWPMAGILLVIGFVLLNFGYLPAYFYQKYKAAAV</sequence>
<proteinExistence type="predicted"/>
<organism evidence="2 3">
    <name type="scientific">Flavobacterium litorale</name>
    <dbReference type="NCBI Taxonomy" id="2856519"/>
    <lineage>
        <taxon>Bacteria</taxon>
        <taxon>Pseudomonadati</taxon>
        <taxon>Bacteroidota</taxon>
        <taxon>Flavobacteriia</taxon>
        <taxon>Flavobacteriales</taxon>
        <taxon>Flavobacteriaceae</taxon>
        <taxon>Flavobacterium</taxon>
    </lineage>
</organism>